<dbReference type="EC" id="3.4.24.-" evidence="2"/>
<dbReference type="NCBIfam" id="NF047422">
    <property type="entry name" value="YfmF_fam"/>
    <property type="match status" value="1"/>
</dbReference>
<dbReference type="Gene3D" id="3.30.830.10">
    <property type="entry name" value="Metalloenzyme, LuxS/M16 peptidase-like"/>
    <property type="match status" value="2"/>
</dbReference>
<dbReference type="EMBL" id="AEQR01000004">
    <property type="protein sequence ID" value="EFW00048.1"/>
    <property type="molecule type" value="Genomic_DNA"/>
</dbReference>
<dbReference type="Pfam" id="PF05193">
    <property type="entry name" value="Peptidase_M16_C"/>
    <property type="match status" value="1"/>
</dbReference>
<organism evidence="2 3">
    <name type="scientific">Streptococcus australis ATCC 700641</name>
    <dbReference type="NCBI Taxonomy" id="888833"/>
    <lineage>
        <taxon>Bacteria</taxon>
        <taxon>Bacillati</taxon>
        <taxon>Bacillota</taxon>
        <taxon>Bacilli</taxon>
        <taxon>Lactobacillales</taxon>
        <taxon>Streptococcaceae</taxon>
        <taxon>Streptococcus</taxon>
    </lineage>
</organism>
<sequence length="418" mass="48253">MTMELVTGVRIHFMKSEKFKTNEIKVRFSAPLSEETIAGRVLASRMIETANQLYPTSQQFREQLANLYGANFSTFVSKRGQMHYIDINLSYVRDAFLSKKNVLTDQMLDLLKVSLNAPLAENGCFHSETFSVEKKNLVTELEAEIENHFYYAHQQLNRLFYDQADMKLSKYGSVQQIQNEDEGSAYQAFQEMLQTNLIDFFFMGDFNELAVIEKISEFGLQPRKSHVNIFYAQSFSNVVREGLEQRNTHQSILELGYHFPVQYGAKEHFALIVLNGLLGAFSHSKLFTVIREKEGLAYTISSHFDIFSHFMRIYAGIDRKNRTRTMTLMSRQVSDLKRGKFTSEELRLTKEMIINAAKLSQDRPGTLIERAYLQSTLGKQFLSIDDWIQAIQLVTKEEIMAVAKSLKLQAVYFMEGRE</sequence>
<dbReference type="GO" id="GO:0046872">
    <property type="term" value="F:metal ion binding"/>
    <property type="evidence" value="ECO:0007669"/>
    <property type="project" value="InterPro"/>
</dbReference>
<gene>
    <name evidence="2" type="ORF">HMPREF9421_0425</name>
</gene>
<dbReference type="HOGENOM" id="CLU_052943_0_0_9"/>
<dbReference type="Proteomes" id="UP000002814">
    <property type="component" value="Unassembled WGS sequence"/>
</dbReference>
<evidence type="ECO:0000259" key="1">
    <source>
        <dbReference type="Pfam" id="PF05193"/>
    </source>
</evidence>
<dbReference type="SUPFAM" id="SSF63411">
    <property type="entry name" value="LuxS/MPP-like metallohydrolase"/>
    <property type="match status" value="2"/>
</dbReference>
<dbReference type="AlphaFoldDB" id="E7S8N9"/>
<proteinExistence type="predicted"/>
<dbReference type="PANTHER" id="PTHR11851">
    <property type="entry name" value="METALLOPROTEASE"/>
    <property type="match status" value="1"/>
</dbReference>
<protein>
    <submittedName>
        <fullName evidence="2">Peptidase M16 inactive domain protein</fullName>
        <ecNumber evidence="2">3.4.24.-</ecNumber>
    </submittedName>
</protein>
<keyword evidence="2" id="KW-0378">Hydrolase</keyword>
<evidence type="ECO:0000313" key="2">
    <source>
        <dbReference type="EMBL" id="EFW00048.1"/>
    </source>
</evidence>
<keyword evidence="3" id="KW-1185">Reference proteome</keyword>
<accession>E7S8N9</accession>
<dbReference type="PANTHER" id="PTHR11851:SF186">
    <property type="entry name" value="INACTIVE METALLOPROTEASE YMFF-RELATED"/>
    <property type="match status" value="1"/>
</dbReference>
<dbReference type="InterPro" id="IPR050361">
    <property type="entry name" value="MPP/UQCRC_Complex"/>
</dbReference>
<dbReference type="GO" id="GO:0016787">
    <property type="term" value="F:hydrolase activity"/>
    <property type="evidence" value="ECO:0007669"/>
    <property type="project" value="UniProtKB-KW"/>
</dbReference>
<evidence type="ECO:0000313" key="3">
    <source>
        <dbReference type="Proteomes" id="UP000002814"/>
    </source>
</evidence>
<dbReference type="InterPro" id="IPR007863">
    <property type="entry name" value="Peptidase_M16_C"/>
</dbReference>
<dbReference type="eggNOG" id="COG0612">
    <property type="taxonomic scope" value="Bacteria"/>
</dbReference>
<name>E7S8N9_9STRE</name>
<reference evidence="2 3" key="1">
    <citation type="submission" date="2010-12" db="EMBL/GenBank/DDBJ databases">
        <authorList>
            <person name="Muzny D."/>
            <person name="Qin X."/>
            <person name="Deng J."/>
            <person name="Jiang H."/>
            <person name="Liu Y."/>
            <person name="Qu J."/>
            <person name="Song X.-Z."/>
            <person name="Zhang L."/>
            <person name="Thornton R."/>
            <person name="Coyle M."/>
            <person name="Francisco L."/>
            <person name="Jackson L."/>
            <person name="Javaid M."/>
            <person name="Korchina V."/>
            <person name="Kovar C."/>
            <person name="Mata R."/>
            <person name="Mathew T."/>
            <person name="Ngo R."/>
            <person name="Nguyen L."/>
            <person name="Nguyen N."/>
            <person name="Okwuonu G."/>
            <person name="Ongeri F."/>
            <person name="Pham C."/>
            <person name="Simmons D."/>
            <person name="Wilczek-Boney K."/>
            <person name="Hale W."/>
            <person name="Jakkamsetti A."/>
            <person name="Pham P."/>
            <person name="Ruth R."/>
            <person name="San Lucas F."/>
            <person name="Warren J."/>
            <person name="Zhang J."/>
            <person name="Zhao Z."/>
            <person name="Zhou C."/>
            <person name="Zhu D."/>
            <person name="Lee S."/>
            <person name="Bess C."/>
            <person name="Blankenburg K."/>
            <person name="Forbes L."/>
            <person name="Fu Q."/>
            <person name="Gubbala S."/>
            <person name="Hirani K."/>
            <person name="Jayaseelan J.C."/>
            <person name="Lara F."/>
            <person name="Munidasa M."/>
            <person name="Palculict T."/>
            <person name="Patil S."/>
            <person name="Pu L.-L."/>
            <person name="Saada N."/>
            <person name="Tang L."/>
            <person name="Weissenberger G."/>
            <person name="Zhu Y."/>
            <person name="Hemphill L."/>
            <person name="Shang Y."/>
            <person name="Youmans B."/>
            <person name="Ayvaz T."/>
            <person name="Ross M."/>
            <person name="Santibanez J."/>
            <person name="Aqrawi P."/>
            <person name="Gross S."/>
            <person name="Joshi V."/>
            <person name="Fowler G."/>
            <person name="Nazareth L."/>
            <person name="Reid J."/>
            <person name="Worley K."/>
            <person name="Petrosino J."/>
            <person name="Highlander S."/>
            <person name="Gibbs R."/>
        </authorList>
    </citation>
    <scope>NUCLEOTIDE SEQUENCE [LARGE SCALE GENOMIC DNA]</scope>
    <source>
        <strain evidence="2 3">ATCC 700641</strain>
    </source>
</reference>
<dbReference type="InterPro" id="IPR011249">
    <property type="entry name" value="Metalloenz_LuxS/M16"/>
</dbReference>
<feature type="domain" description="Peptidase M16 C-terminal" evidence="1">
    <location>
        <begin position="186"/>
        <end position="351"/>
    </location>
</feature>
<comment type="caution">
    <text evidence="2">The sequence shown here is derived from an EMBL/GenBank/DDBJ whole genome shotgun (WGS) entry which is preliminary data.</text>
</comment>